<reference evidence="2 3" key="1">
    <citation type="journal article" date="2019" name="New Phytol.">
        <title>Comparative genomics reveals unique wood-decay strategies and fruiting body development in the Schizophyllaceae.</title>
        <authorList>
            <person name="Almasi E."/>
            <person name="Sahu N."/>
            <person name="Krizsan K."/>
            <person name="Balint B."/>
            <person name="Kovacs G.M."/>
            <person name="Kiss B."/>
            <person name="Cseklye J."/>
            <person name="Drula E."/>
            <person name="Henrissat B."/>
            <person name="Nagy I."/>
            <person name="Chovatia M."/>
            <person name="Adam C."/>
            <person name="LaButti K."/>
            <person name="Lipzen A."/>
            <person name="Riley R."/>
            <person name="Grigoriev I.V."/>
            <person name="Nagy L.G."/>
        </authorList>
    </citation>
    <scope>NUCLEOTIDE SEQUENCE [LARGE SCALE GENOMIC DNA]</scope>
    <source>
        <strain evidence="2 3">NL-1724</strain>
    </source>
</reference>
<protein>
    <recommendedName>
        <fullName evidence="1">Integrase core domain-containing protein</fullName>
    </recommendedName>
</protein>
<dbReference type="EMBL" id="VDMD01000094">
    <property type="protein sequence ID" value="TRM55809.1"/>
    <property type="molecule type" value="Genomic_DNA"/>
</dbReference>
<dbReference type="PANTHER" id="PTHR46791">
    <property type="entry name" value="EXPRESSED PROTEIN"/>
    <property type="match status" value="1"/>
</dbReference>
<evidence type="ECO:0000313" key="3">
    <source>
        <dbReference type="Proteomes" id="UP000320762"/>
    </source>
</evidence>
<dbReference type="STRING" id="97359.A0A550BTD7"/>
<keyword evidence="3" id="KW-1185">Reference proteome</keyword>
<organism evidence="2 3">
    <name type="scientific">Schizophyllum amplum</name>
    <dbReference type="NCBI Taxonomy" id="97359"/>
    <lineage>
        <taxon>Eukaryota</taxon>
        <taxon>Fungi</taxon>
        <taxon>Dikarya</taxon>
        <taxon>Basidiomycota</taxon>
        <taxon>Agaricomycotina</taxon>
        <taxon>Agaricomycetes</taxon>
        <taxon>Agaricomycetidae</taxon>
        <taxon>Agaricales</taxon>
        <taxon>Schizophyllaceae</taxon>
        <taxon>Schizophyllum</taxon>
    </lineage>
</organism>
<proteinExistence type="predicted"/>
<dbReference type="OrthoDB" id="3353107at2759"/>
<dbReference type="AlphaFoldDB" id="A0A550BTD7"/>
<accession>A0A550BTD7</accession>
<comment type="caution">
    <text evidence="2">The sequence shown here is derived from an EMBL/GenBank/DDBJ whole genome shotgun (WGS) entry which is preliminary data.</text>
</comment>
<feature type="domain" description="Integrase core" evidence="1">
    <location>
        <begin position="1"/>
        <end position="107"/>
    </location>
</feature>
<sequence>METNFGVERGSYIWGRSVHNIRIERLWVDVTRGFGIKWYNFFMDLEIHYDLRPDADEDIWLLHTLFLSSIDEDACEWAESWNHHRLTLSDRRAQSPRELFFFGVLQHGLRAPDGTVIAADEVVDDPSTYGVDWEELRDDSLLVHHAEHNPEAGDAAVEIVDAAELDEVDATGAAASRRPAHMASVEVPAFHCPFADPQDLEVFTESVLAMPEYYSRDMGDRRSLWVQARTLMLTLLSGP</sequence>
<evidence type="ECO:0000259" key="1">
    <source>
        <dbReference type="Pfam" id="PF24764"/>
    </source>
</evidence>
<dbReference type="InterPro" id="IPR058913">
    <property type="entry name" value="Integrase_dom_put"/>
</dbReference>
<dbReference type="Pfam" id="PF24764">
    <property type="entry name" value="rva_4"/>
    <property type="match status" value="1"/>
</dbReference>
<evidence type="ECO:0000313" key="2">
    <source>
        <dbReference type="EMBL" id="TRM55809.1"/>
    </source>
</evidence>
<gene>
    <name evidence="2" type="ORF">BD626DRAFT_522341</name>
</gene>
<dbReference type="Proteomes" id="UP000320762">
    <property type="component" value="Unassembled WGS sequence"/>
</dbReference>
<name>A0A550BTD7_9AGAR</name>